<dbReference type="InterPro" id="IPR046342">
    <property type="entry name" value="CBS_dom_sf"/>
</dbReference>
<evidence type="ECO:0000313" key="5">
    <source>
        <dbReference type="Proteomes" id="UP000789941"/>
    </source>
</evidence>
<keyword evidence="2" id="KW-0129">CBS domain</keyword>
<dbReference type="SMART" id="SM00116">
    <property type="entry name" value="CBS"/>
    <property type="match status" value="4"/>
</dbReference>
<dbReference type="Gene3D" id="3.10.580.10">
    <property type="entry name" value="CBS-domain"/>
    <property type="match status" value="2"/>
</dbReference>
<feature type="domain" description="CBS" evidence="3">
    <location>
        <begin position="125"/>
        <end position="182"/>
    </location>
</feature>
<evidence type="ECO:0000313" key="4">
    <source>
        <dbReference type="EMBL" id="VVC03948.1"/>
    </source>
</evidence>
<evidence type="ECO:0000256" key="2">
    <source>
        <dbReference type="PROSITE-ProRule" id="PRU00703"/>
    </source>
</evidence>
<dbReference type="Gene3D" id="3.30.160.100">
    <property type="entry name" value="Ribosome hibernation promotion factor-like"/>
    <property type="match status" value="1"/>
</dbReference>
<organism evidence="4 5">
    <name type="scientific">Candidatus Bilamarchaeum dharawalense</name>
    <dbReference type="NCBI Taxonomy" id="2885759"/>
    <lineage>
        <taxon>Archaea</taxon>
        <taxon>Candidatus Micrarchaeota</taxon>
        <taxon>Candidatus Micrarchaeia</taxon>
        <taxon>Candidatus Anstonellales</taxon>
        <taxon>Candidatus Bilamarchaeaceae</taxon>
        <taxon>Candidatus Bilamarchaeum</taxon>
    </lineage>
</organism>
<evidence type="ECO:0000256" key="1">
    <source>
        <dbReference type="ARBA" id="ARBA00022737"/>
    </source>
</evidence>
<feature type="domain" description="CBS" evidence="3">
    <location>
        <begin position="60"/>
        <end position="118"/>
    </location>
</feature>
<dbReference type="CDD" id="cd02205">
    <property type="entry name" value="CBS_pair_SF"/>
    <property type="match status" value="1"/>
</dbReference>
<protein>
    <submittedName>
        <fullName evidence="4">CBS domain protein</fullName>
    </submittedName>
</protein>
<dbReference type="PANTHER" id="PTHR48108:SF26">
    <property type="entry name" value="CBS DOMAIN-CONTAINING PROTEIN DDB_G0289609"/>
    <property type="match status" value="1"/>
</dbReference>
<gene>
    <name evidence="4" type="ORF">LFW2832_00626</name>
</gene>
<feature type="domain" description="CBS" evidence="3">
    <location>
        <begin position="203"/>
        <end position="259"/>
    </location>
</feature>
<keyword evidence="1" id="KW-0677">Repeat</keyword>
<dbReference type="PROSITE" id="PS51371">
    <property type="entry name" value="CBS"/>
    <property type="match status" value="3"/>
</dbReference>
<dbReference type="InterPro" id="IPR036567">
    <property type="entry name" value="RHF-like"/>
</dbReference>
<dbReference type="InterPro" id="IPR051462">
    <property type="entry name" value="CBS_domain-containing"/>
</dbReference>
<proteinExistence type="predicted"/>
<dbReference type="SUPFAM" id="SSF54631">
    <property type="entry name" value="CBS-domain pair"/>
    <property type="match status" value="2"/>
</dbReference>
<reference evidence="4 5" key="1">
    <citation type="submission" date="2019-08" db="EMBL/GenBank/DDBJ databases">
        <authorList>
            <person name="Vazquez-Campos X."/>
        </authorList>
    </citation>
    <scope>NUCLEOTIDE SEQUENCE [LARGE SCALE GENOMIC DNA]</scope>
    <source>
        <strain evidence="4">LFW-283_2</strain>
    </source>
</reference>
<dbReference type="EMBL" id="CABMJJ010000009">
    <property type="protein sequence ID" value="VVC03948.1"/>
    <property type="molecule type" value="Genomic_DNA"/>
</dbReference>
<accession>A0A5E4LS29</accession>
<evidence type="ECO:0000259" key="3">
    <source>
        <dbReference type="PROSITE" id="PS51371"/>
    </source>
</evidence>
<name>A0A5E4LS29_9ARCH</name>
<dbReference type="AlphaFoldDB" id="A0A5E4LS29"/>
<dbReference type="PANTHER" id="PTHR48108">
    <property type="entry name" value="CBS DOMAIN-CONTAINING PROTEIN CBSX2, CHLOROPLASTIC"/>
    <property type="match status" value="1"/>
</dbReference>
<dbReference type="SUPFAM" id="SSF69754">
    <property type="entry name" value="Ribosome binding protein Y (YfiA homologue)"/>
    <property type="match status" value="1"/>
</dbReference>
<dbReference type="Proteomes" id="UP000789941">
    <property type="component" value="Unassembled WGS sequence"/>
</dbReference>
<dbReference type="Pfam" id="PF00571">
    <property type="entry name" value="CBS"/>
    <property type="match status" value="3"/>
</dbReference>
<sequence length="362" mass="40824">MEIKQTLILETTDSVSKALPQLDEHPAVIVTKKGRYYGIIDHHSLSQNVREPHNTKCETVVVRPPVLFETAQMFDQMEAFLTGHYKALPVINKDHRPLGITTRVELLKEMVKNKMIPQLSVSEIMSSPVQTVDEKDSVGTVKRIMKESRLRRLVVTSNDSLIGIVSAYDVGAWSNRPNLFSTGRKDIKHLQINVDGMRISEFLRPDVALVEEGANVQAAVKKMVDKQVSAVIITSEGKPVGVLSALDIFKTVHEMTKDGIRINVAGLNDDNMNHYNHINDKIGHVLEKYIKTFNIRNCNVHVKEGKSSFDVNLNFDTDHGHLSMKSEGEFLKECIDEVAEEADIVLGKKREKVKPKIKRRED</sequence>
<comment type="caution">
    <text evidence="4">The sequence shown here is derived from an EMBL/GenBank/DDBJ whole genome shotgun (WGS) entry which is preliminary data.</text>
</comment>
<dbReference type="InterPro" id="IPR000644">
    <property type="entry name" value="CBS_dom"/>
</dbReference>